<evidence type="ECO:0000313" key="1">
    <source>
        <dbReference type="EMBL" id="RNA42723.1"/>
    </source>
</evidence>
<evidence type="ECO:0000313" key="2">
    <source>
        <dbReference type="Proteomes" id="UP000276133"/>
    </source>
</evidence>
<dbReference type="Proteomes" id="UP000276133">
    <property type="component" value="Unassembled WGS sequence"/>
</dbReference>
<sequence length="85" mass="10172">MFSDDESNFEVFNHRSRVTKWLRFNLVCISYKGTSYVTFIQDESINLSTSIPWKAIFYHLLNYYVSQMTLGFLNKMVLRYIPLTQ</sequence>
<name>A0A3M7T3V7_BRAPC</name>
<proteinExistence type="predicted"/>
<gene>
    <name evidence="1" type="ORF">BpHYR1_021822</name>
</gene>
<comment type="caution">
    <text evidence="1">The sequence shown here is derived from an EMBL/GenBank/DDBJ whole genome shotgun (WGS) entry which is preliminary data.</text>
</comment>
<reference evidence="1 2" key="1">
    <citation type="journal article" date="2018" name="Sci. Rep.">
        <title>Genomic signatures of local adaptation to the degree of environmental predictability in rotifers.</title>
        <authorList>
            <person name="Franch-Gras L."/>
            <person name="Hahn C."/>
            <person name="Garcia-Roger E.M."/>
            <person name="Carmona M.J."/>
            <person name="Serra M."/>
            <person name="Gomez A."/>
        </authorList>
    </citation>
    <scope>NUCLEOTIDE SEQUENCE [LARGE SCALE GENOMIC DNA]</scope>
    <source>
        <strain evidence="1">HYR1</strain>
    </source>
</reference>
<protein>
    <submittedName>
        <fullName evidence="1">Uncharacterized protein</fullName>
    </submittedName>
</protein>
<dbReference type="EMBL" id="REGN01000323">
    <property type="protein sequence ID" value="RNA42723.1"/>
    <property type="molecule type" value="Genomic_DNA"/>
</dbReference>
<organism evidence="1 2">
    <name type="scientific">Brachionus plicatilis</name>
    <name type="common">Marine rotifer</name>
    <name type="synonym">Brachionus muelleri</name>
    <dbReference type="NCBI Taxonomy" id="10195"/>
    <lineage>
        <taxon>Eukaryota</taxon>
        <taxon>Metazoa</taxon>
        <taxon>Spiralia</taxon>
        <taxon>Gnathifera</taxon>
        <taxon>Rotifera</taxon>
        <taxon>Eurotatoria</taxon>
        <taxon>Monogononta</taxon>
        <taxon>Pseudotrocha</taxon>
        <taxon>Ploima</taxon>
        <taxon>Brachionidae</taxon>
        <taxon>Brachionus</taxon>
    </lineage>
</organism>
<keyword evidence="2" id="KW-1185">Reference proteome</keyword>
<accession>A0A3M7T3V7</accession>
<dbReference type="AlphaFoldDB" id="A0A3M7T3V7"/>